<keyword evidence="1" id="KW-0812">Transmembrane</keyword>
<feature type="non-terminal residue" evidence="2">
    <location>
        <position position="153"/>
    </location>
</feature>
<name>A0AAD8EG60_DIPPU</name>
<evidence type="ECO:0000313" key="3">
    <source>
        <dbReference type="Proteomes" id="UP001233999"/>
    </source>
</evidence>
<keyword evidence="1" id="KW-0472">Membrane</keyword>
<keyword evidence="3" id="KW-1185">Reference proteome</keyword>
<sequence>YTINIFVDGHNHHKSSETHNHNLLTIVNKMAAYNFVVMFIVCLAVLAAVKTAQRDEKNDPGKVDKHFLGGYPGIGYPGLGYPGYGAGYPGVGAGYPAYGGGYGGVGYPGYGGGYLGGYPAYRPQMGVGYPIGAYPGGGVVFYNKDGKTSATKN</sequence>
<gene>
    <name evidence="2" type="ORF">L9F63_018021</name>
</gene>
<protein>
    <recommendedName>
        <fullName evidence="4">Glycine-rich protein</fullName>
    </recommendedName>
</protein>
<comment type="caution">
    <text evidence="2">The sequence shown here is derived from an EMBL/GenBank/DDBJ whole genome shotgun (WGS) entry which is preliminary data.</text>
</comment>
<organism evidence="2 3">
    <name type="scientific">Diploptera punctata</name>
    <name type="common">Pacific beetle cockroach</name>
    <dbReference type="NCBI Taxonomy" id="6984"/>
    <lineage>
        <taxon>Eukaryota</taxon>
        <taxon>Metazoa</taxon>
        <taxon>Ecdysozoa</taxon>
        <taxon>Arthropoda</taxon>
        <taxon>Hexapoda</taxon>
        <taxon>Insecta</taxon>
        <taxon>Pterygota</taxon>
        <taxon>Neoptera</taxon>
        <taxon>Polyneoptera</taxon>
        <taxon>Dictyoptera</taxon>
        <taxon>Blattodea</taxon>
        <taxon>Blaberoidea</taxon>
        <taxon>Blaberidae</taxon>
        <taxon>Diplopterinae</taxon>
        <taxon>Diploptera</taxon>
    </lineage>
</organism>
<dbReference type="EMBL" id="JASPKZ010005318">
    <property type="protein sequence ID" value="KAJ9588689.1"/>
    <property type="molecule type" value="Genomic_DNA"/>
</dbReference>
<evidence type="ECO:0000313" key="2">
    <source>
        <dbReference type="EMBL" id="KAJ9588689.1"/>
    </source>
</evidence>
<keyword evidence="1" id="KW-1133">Transmembrane helix</keyword>
<reference evidence="2" key="1">
    <citation type="journal article" date="2023" name="IScience">
        <title>Live-bearing cockroach genome reveals convergent evolutionary mechanisms linked to viviparity in insects and beyond.</title>
        <authorList>
            <person name="Fouks B."/>
            <person name="Harrison M.C."/>
            <person name="Mikhailova A.A."/>
            <person name="Marchal E."/>
            <person name="English S."/>
            <person name="Carruthers M."/>
            <person name="Jennings E.C."/>
            <person name="Chiamaka E.L."/>
            <person name="Frigard R.A."/>
            <person name="Pippel M."/>
            <person name="Attardo G.M."/>
            <person name="Benoit J.B."/>
            <person name="Bornberg-Bauer E."/>
            <person name="Tobe S.S."/>
        </authorList>
    </citation>
    <scope>NUCLEOTIDE SEQUENCE</scope>
    <source>
        <strain evidence="2">Stay&amp;Tobe</strain>
    </source>
</reference>
<evidence type="ECO:0000256" key="1">
    <source>
        <dbReference type="SAM" id="Phobius"/>
    </source>
</evidence>
<feature type="transmembrane region" description="Helical" evidence="1">
    <location>
        <begin position="30"/>
        <end position="49"/>
    </location>
</feature>
<reference evidence="2" key="2">
    <citation type="submission" date="2023-05" db="EMBL/GenBank/DDBJ databases">
        <authorList>
            <person name="Fouks B."/>
        </authorList>
    </citation>
    <scope>NUCLEOTIDE SEQUENCE</scope>
    <source>
        <strain evidence="2">Stay&amp;Tobe</strain>
        <tissue evidence="2">Testes</tissue>
    </source>
</reference>
<accession>A0AAD8EG60</accession>
<dbReference type="Proteomes" id="UP001233999">
    <property type="component" value="Unassembled WGS sequence"/>
</dbReference>
<proteinExistence type="predicted"/>
<evidence type="ECO:0008006" key="4">
    <source>
        <dbReference type="Google" id="ProtNLM"/>
    </source>
</evidence>
<dbReference type="AlphaFoldDB" id="A0AAD8EG60"/>